<keyword evidence="1" id="KW-0547">Nucleotide-binding</keyword>
<accession>A0ABR1J4S8</accession>
<evidence type="ECO:0000313" key="4">
    <source>
        <dbReference type="EMBL" id="KAK7448439.1"/>
    </source>
</evidence>
<feature type="domain" description="Protein kinase" evidence="3">
    <location>
        <begin position="1"/>
        <end position="271"/>
    </location>
</feature>
<evidence type="ECO:0000256" key="2">
    <source>
        <dbReference type="ARBA" id="ARBA00022840"/>
    </source>
</evidence>
<dbReference type="PROSITE" id="PS00108">
    <property type="entry name" value="PROTEIN_KINASE_ST"/>
    <property type="match status" value="1"/>
</dbReference>
<proteinExistence type="predicted"/>
<dbReference type="InterPro" id="IPR008271">
    <property type="entry name" value="Ser/Thr_kinase_AS"/>
</dbReference>
<dbReference type="Pfam" id="PF00069">
    <property type="entry name" value="Pkinase"/>
    <property type="match status" value="1"/>
</dbReference>
<gene>
    <name evidence="4" type="ORF">VKT23_013702</name>
</gene>
<dbReference type="SMART" id="SM00220">
    <property type="entry name" value="S_TKc"/>
    <property type="match status" value="1"/>
</dbReference>
<sequence>MDALRKSDGCMVMIKKIRVEDPTIPTREIRMNRLLLSGQLSLDDSQNHCIPVYEILQLPEDSQVYLVVMPFLRPWWPNWNRVPFNTVGEAVAFMQQIFEATRFLHNHRIAHNDIKYDNIMVDATPLYNRPLHPTIPNRRYDWRGNVYRKSLTRNPVKYYFIDFGSTLQYDPQYGPAREFPGYGGDRSVPEFKSRPDELCDPFAVDIYRLGNLIRQFLMSTQRVWDDEAKAKDLKVNRTLDFMSDLVADMTREDPSKRPSIDEVVARFDEIVKGLSFIKLRSRYWPEFYKEKLLIRLLWIYPRHLMSQVTNVLGRYPAIPKAPSKG</sequence>
<dbReference type="Proteomes" id="UP001498398">
    <property type="component" value="Unassembled WGS sequence"/>
</dbReference>
<comment type="caution">
    <text evidence="4">The sequence shown here is derived from an EMBL/GenBank/DDBJ whole genome shotgun (WGS) entry which is preliminary data.</text>
</comment>
<evidence type="ECO:0000313" key="5">
    <source>
        <dbReference type="Proteomes" id="UP001498398"/>
    </source>
</evidence>
<evidence type="ECO:0000259" key="3">
    <source>
        <dbReference type="PROSITE" id="PS50011"/>
    </source>
</evidence>
<dbReference type="Gene3D" id="1.10.510.10">
    <property type="entry name" value="Transferase(Phosphotransferase) domain 1"/>
    <property type="match status" value="1"/>
</dbReference>
<dbReference type="PANTHER" id="PTHR24346:SF30">
    <property type="entry name" value="MATERNAL EMBRYONIC LEUCINE ZIPPER KINASE"/>
    <property type="match status" value="1"/>
</dbReference>
<keyword evidence="5" id="KW-1185">Reference proteome</keyword>
<dbReference type="SUPFAM" id="SSF56112">
    <property type="entry name" value="Protein kinase-like (PK-like)"/>
    <property type="match status" value="1"/>
</dbReference>
<dbReference type="InterPro" id="IPR011009">
    <property type="entry name" value="Kinase-like_dom_sf"/>
</dbReference>
<dbReference type="InterPro" id="IPR000719">
    <property type="entry name" value="Prot_kinase_dom"/>
</dbReference>
<name>A0ABR1J4S8_9AGAR</name>
<reference evidence="4 5" key="1">
    <citation type="submission" date="2024-01" db="EMBL/GenBank/DDBJ databases">
        <title>A draft genome for the cacao thread blight pathogen Marasmiellus scandens.</title>
        <authorList>
            <person name="Baruah I.K."/>
            <person name="Leung J."/>
            <person name="Bukari Y."/>
            <person name="Amoako-Attah I."/>
            <person name="Meinhardt L.W."/>
            <person name="Bailey B.A."/>
            <person name="Cohen S.P."/>
        </authorList>
    </citation>
    <scope>NUCLEOTIDE SEQUENCE [LARGE SCALE GENOMIC DNA]</scope>
    <source>
        <strain evidence="4 5">GH-19</strain>
    </source>
</reference>
<dbReference type="EMBL" id="JBANRG010000038">
    <property type="protein sequence ID" value="KAK7448439.1"/>
    <property type="molecule type" value="Genomic_DNA"/>
</dbReference>
<dbReference type="PROSITE" id="PS50011">
    <property type="entry name" value="PROTEIN_KINASE_DOM"/>
    <property type="match status" value="1"/>
</dbReference>
<keyword evidence="2" id="KW-0067">ATP-binding</keyword>
<organism evidence="4 5">
    <name type="scientific">Marasmiellus scandens</name>
    <dbReference type="NCBI Taxonomy" id="2682957"/>
    <lineage>
        <taxon>Eukaryota</taxon>
        <taxon>Fungi</taxon>
        <taxon>Dikarya</taxon>
        <taxon>Basidiomycota</taxon>
        <taxon>Agaricomycotina</taxon>
        <taxon>Agaricomycetes</taxon>
        <taxon>Agaricomycetidae</taxon>
        <taxon>Agaricales</taxon>
        <taxon>Marasmiineae</taxon>
        <taxon>Omphalotaceae</taxon>
        <taxon>Marasmiellus</taxon>
    </lineage>
</organism>
<evidence type="ECO:0000256" key="1">
    <source>
        <dbReference type="ARBA" id="ARBA00022741"/>
    </source>
</evidence>
<protein>
    <recommendedName>
        <fullName evidence="3">Protein kinase domain-containing protein</fullName>
    </recommendedName>
</protein>
<dbReference type="PANTHER" id="PTHR24346">
    <property type="entry name" value="MAP/MICROTUBULE AFFINITY-REGULATING KINASE"/>
    <property type="match status" value="1"/>
</dbReference>